<feature type="domain" description="Type IX secretion system protein PorV" evidence="2">
    <location>
        <begin position="27"/>
        <end position="209"/>
    </location>
</feature>
<evidence type="ECO:0000313" key="3">
    <source>
        <dbReference type="EMBL" id="RFM23220.1"/>
    </source>
</evidence>
<dbReference type="NCBIfam" id="NF033709">
    <property type="entry name" value="PorV_fam"/>
    <property type="match status" value="1"/>
</dbReference>
<dbReference type="AlphaFoldDB" id="A0A395LXB0"/>
<comment type="caution">
    <text evidence="3">The sequence shown here is derived from an EMBL/GenBank/DDBJ whole genome shotgun (WGS) entry which is preliminary data.</text>
</comment>
<accession>A0A395LXB0</accession>
<protein>
    <recommendedName>
        <fullName evidence="2">Type IX secretion system protein PorV domain-containing protein</fullName>
    </recommendedName>
</protein>
<feature type="signal peptide" evidence="1">
    <location>
        <begin position="1"/>
        <end position="26"/>
    </location>
</feature>
<sequence>MRNVLKNLFAYACLTSALTLTSVAIAQSKYGTTAAPFLGIGMGARPTAMGGAFVAVADDIHALYWNAAGIARAEKIRAGFTYTQWLMNTQINWAGATVPASVAGVFGVAITALNYGTFEVTTISNPDGTGESFTASDFAAQLSWGKSLTDRFSVGISLKFVSQSIFRTSANAFALDVGFLYDTGLLPNGLKLGATISNFGTQMRLDGEGLTVNFDQTGGTQRGVNNNVPARLLTDQFNLPLIYRIGVSYDILRDETNRLSFALDTAIPLDNVQTLNVGGEYAWKDIFFVRAGYNALFEKESEKGLTFGAGLRYPISTVILRFDYTYQTFGRLNPPQWFAISVEF</sequence>
<keyword evidence="1" id="KW-0732">Signal</keyword>
<dbReference type="Gene3D" id="2.40.160.60">
    <property type="entry name" value="Outer membrane protein transport protein (OMPP1/FadL/TodX)"/>
    <property type="match status" value="1"/>
</dbReference>
<feature type="chain" id="PRO_5017336538" description="Type IX secretion system protein PorV domain-containing protein" evidence="1">
    <location>
        <begin position="27"/>
        <end position="344"/>
    </location>
</feature>
<reference evidence="3 4" key="1">
    <citation type="journal article" date="2011" name="ISME J.">
        <title>Community ecology of hot spring cyanobacterial mats: predominant populations and their functional potential.</title>
        <authorList>
            <person name="Klatt C.G."/>
            <person name="Wood J.M."/>
            <person name="Rusch D.B."/>
            <person name="Bateson M.M."/>
            <person name="Hamamura N."/>
            <person name="Heidelberg J.F."/>
            <person name="Grossman A.R."/>
            <person name="Bhaya D."/>
            <person name="Cohan F.M."/>
            <person name="Kuhl M."/>
            <person name="Bryant D.A."/>
            <person name="Ward D.M."/>
        </authorList>
    </citation>
    <scope>NUCLEOTIDE SEQUENCE [LARGE SCALE GENOMIC DNA]</scope>
    <source>
        <strain evidence="3">OS</strain>
    </source>
</reference>
<dbReference type="SUPFAM" id="SSF56935">
    <property type="entry name" value="Porins"/>
    <property type="match status" value="1"/>
</dbReference>
<evidence type="ECO:0000259" key="2">
    <source>
        <dbReference type="Pfam" id="PF19572"/>
    </source>
</evidence>
<organism evidence="3 4">
    <name type="scientific">Candidatus Thermochlorobacter aerophilus</name>
    <dbReference type="NCBI Taxonomy" id="1868324"/>
    <lineage>
        <taxon>Bacteria</taxon>
        <taxon>Pseudomonadati</taxon>
        <taxon>Chlorobiota</taxon>
        <taxon>Chlorobiia</taxon>
        <taxon>Chlorobiales</taxon>
        <taxon>Candidatus Thermochlorobacteriaceae</taxon>
        <taxon>Candidatus Thermochlorobacter</taxon>
    </lineage>
</organism>
<gene>
    <name evidence="3" type="ORF">D0433_12105</name>
</gene>
<proteinExistence type="predicted"/>
<dbReference type="Pfam" id="PF19572">
    <property type="entry name" value="PorV"/>
    <property type="match status" value="1"/>
</dbReference>
<dbReference type="EMBL" id="PHFL01000068">
    <property type="protein sequence ID" value="RFM23220.1"/>
    <property type="molecule type" value="Genomic_DNA"/>
</dbReference>
<evidence type="ECO:0000313" key="4">
    <source>
        <dbReference type="Proteomes" id="UP000266389"/>
    </source>
</evidence>
<evidence type="ECO:0000256" key="1">
    <source>
        <dbReference type="SAM" id="SignalP"/>
    </source>
</evidence>
<dbReference type="Proteomes" id="UP000266389">
    <property type="component" value="Unassembled WGS sequence"/>
</dbReference>
<dbReference type="InterPro" id="IPR045741">
    <property type="entry name" value="PorV"/>
</dbReference>
<name>A0A395LXB0_9BACT</name>